<dbReference type="InterPro" id="IPR059024">
    <property type="entry name" value="SYNRG_C"/>
</dbReference>
<protein>
    <recommendedName>
        <fullName evidence="2">Synergin gamma C-terminal domain-containing protein</fullName>
    </recommendedName>
</protein>
<feature type="compositionally biased region" description="Basic and acidic residues" evidence="1">
    <location>
        <begin position="14"/>
        <end position="24"/>
    </location>
</feature>
<evidence type="ECO:0000259" key="2">
    <source>
        <dbReference type="Pfam" id="PF25999"/>
    </source>
</evidence>
<feature type="region of interest" description="Disordered" evidence="1">
    <location>
        <begin position="627"/>
        <end position="659"/>
    </location>
</feature>
<name>A0AAW2MZL6_SESRA</name>
<feature type="region of interest" description="Disordered" evidence="1">
    <location>
        <begin position="136"/>
        <end position="177"/>
    </location>
</feature>
<dbReference type="EMBL" id="JACGWJ010000021">
    <property type="protein sequence ID" value="KAL0335516.1"/>
    <property type="molecule type" value="Genomic_DNA"/>
</dbReference>
<dbReference type="AlphaFoldDB" id="A0AAW2MZL6"/>
<dbReference type="PANTHER" id="PTHR35701:SF1">
    <property type="entry name" value="OS11G0148400 PROTEIN"/>
    <property type="match status" value="1"/>
</dbReference>
<reference evidence="3" key="2">
    <citation type="journal article" date="2024" name="Plant">
        <title>Genomic evolution and insights into agronomic trait innovations of Sesamum species.</title>
        <authorList>
            <person name="Miao H."/>
            <person name="Wang L."/>
            <person name="Qu L."/>
            <person name="Liu H."/>
            <person name="Sun Y."/>
            <person name="Le M."/>
            <person name="Wang Q."/>
            <person name="Wei S."/>
            <person name="Zheng Y."/>
            <person name="Lin W."/>
            <person name="Duan Y."/>
            <person name="Cao H."/>
            <person name="Xiong S."/>
            <person name="Wang X."/>
            <person name="Wei L."/>
            <person name="Li C."/>
            <person name="Ma Q."/>
            <person name="Ju M."/>
            <person name="Zhao R."/>
            <person name="Li G."/>
            <person name="Mu C."/>
            <person name="Tian Q."/>
            <person name="Mei H."/>
            <person name="Zhang T."/>
            <person name="Gao T."/>
            <person name="Zhang H."/>
        </authorList>
    </citation>
    <scope>NUCLEOTIDE SEQUENCE</scope>
    <source>
        <strain evidence="3">G02</strain>
    </source>
</reference>
<reference evidence="3" key="1">
    <citation type="submission" date="2020-06" db="EMBL/GenBank/DDBJ databases">
        <authorList>
            <person name="Li T."/>
            <person name="Hu X."/>
            <person name="Zhang T."/>
            <person name="Song X."/>
            <person name="Zhang H."/>
            <person name="Dai N."/>
            <person name="Sheng W."/>
            <person name="Hou X."/>
            <person name="Wei L."/>
        </authorList>
    </citation>
    <scope>NUCLEOTIDE SEQUENCE</scope>
    <source>
        <strain evidence="3">G02</strain>
        <tissue evidence="3">Leaf</tissue>
    </source>
</reference>
<organism evidence="3">
    <name type="scientific">Sesamum radiatum</name>
    <name type="common">Black benniseed</name>
    <dbReference type="NCBI Taxonomy" id="300843"/>
    <lineage>
        <taxon>Eukaryota</taxon>
        <taxon>Viridiplantae</taxon>
        <taxon>Streptophyta</taxon>
        <taxon>Embryophyta</taxon>
        <taxon>Tracheophyta</taxon>
        <taxon>Spermatophyta</taxon>
        <taxon>Magnoliopsida</taxon>
        <taxon>eudicotyledons</taxon>
        <taxon>Gunneridae</taxon>
        <taxon>Pentapetalae</taxon>
        <taxon>asterids</taxon>
        <taxon>lamiids</taxon>
        <taxon>Lamiales</taxon>
        <taxon>Pedaliaceae</taxon>
        <taxon>Sesamum</taxon>
    </lineage>
</organism>
<dbReference type="Pfam" id="PF25999">
    <property type="entry name" value="SYNRG_C"/>
    <property type="match status" value="1"/>
</dbReference>
<proteinExistence type="predicted"/>
<sequence>MVSKSRLLGGGSQEGRDQQPRGESKVMLRVRGQEEFLKMIDFQAMLAIRGLKMTIMASRLVCGDSRLKYHLARIHLSTECSQYRPARRIFPQPKSHLSPRPSPYGGGRRRWDVRRVRFRFLSIEFSIQRPGFIAPRRRRNDDDEWGDFVKSPQQSEPSHPSLKGHHPSESPPSWVKPSGALPLSIFGEAEEEEDNSAVAGDLNQGKSSVVAGHFTSTLADKDVSNSQKFSFDDLYNGFSQIKPEKAPGANATGWVDSVANGVYSSSNQNAATSAVVESKNVDLDTIVGISDHSQLTNQSDNDEFSFKSYVSDQSKNIDLFGGWSSELNGFSSSLNTMAPNVQISSSELDMNGQLDASATAVDDDGDDGWEFKDAYSESRAEEVNTNVDVTAREVSERSSYLSGSVSGANESFDLFGTADGDFNSLAKSNASVDYFATSSRISSTSQEVDLFGVQPSTTTLHGFTSETNSNINQNDIRGPSDHSPDVGSTEFDEGFGGFPGASAETGHKHGVEDGAHEVSQRSAYSSGTVSGLNDSLNLFGTSNGSINFFTMSTESVDHFAASSGTSSTSPEVDLFGIQPSIATLNGFTSNTNANIKQNDIKGLLDHSPDAEIAEFDEDFGEFTAASAEMGSEPAEVSPYDVLSPSKDAVSAPSGEQQGKDTVLNYHKGAIPLSIFGNEEPESDAKLNRFLRLALSKPSKTRLSLSNAVSSPNRVNDDDHLDHDSWDFKDASQTRFDSEASLHGVGNTDLSVSSRLKLNNHLDFYSKLKEELCFVTKCQIESLKQARGSAALSGEDAGDSEFQLVSEELEQMNILLEESNSGNDSSRDSYLNEFVDVLLEPQFQVLESEYHLSQKLLLAEKDLRSAMELLRHTTAMLKILSIGTLEEQRVYVSMWSKMISVCAQELKHGASIWNQAVEKHVQTQFLSDPQGRKFVLALGEIYRVVVVLGASAKLFKPWVLSCSVDSPTVCALPEECHALWSTSGLEEAISSVSAPTALNNTSLLSSIEHILGLDALALQNHVFMGRKSLCRLSMLTAGVAPGMTMVTWGNKECFVTLANLWANLISHNPPELPQLNLV</sequence>
<evidence type="ECO:0000256" key="1">
    <source>
        <dbReference type="SAM" id="MobiDB-lite"/>
    </source>
</evidence>
<accession>A0AAW2MZL6</accession>
<comment type="caution">
    <text evidence="3">The sequence shown here is derived from an EMBL/GenBank/DDBJ whole genome shotgun (WGS) entry which is preliminary data.</text>
</comment>
<feature type="domain" description="Synergin gamma C-terminal" evidence="2">
    <location>
        <begin position="885"/>
        <end position="1071"/>
    </location>
</feature>
<evidence type="ECO:0000313" key="3">
    <source>
        <dbReference type="EMBL" id="KAL0335516.1"/>
    </source>
</evidence>
<gene>
    <name evidence="3" type="ORF">Sradi_4763500</name>
</gene>
<feature type="compositionally biased region" description="Basic and acidic residues" evidence="1">
    <location>
        <begin position="505"/>
        <end position="519"/>
    </location>
</feature>
<dbReference type="PANTHER" id="PTHR35701">
    <property type="entry name" value="OS11G0148400 PROTEIN"/>
    <property type="match status" value="1"/>
</dbReference>
<feature type="region of interest" description="Disordered" evidence="1">
    <location>
        <begin position="464"/>
        <end position="526"/>
    </location>
</feature>
<feature type="region of interest" description="Disordered" evidence="1">
    <location>
        <begin position="1"/>
        <end position="24"/>
    </location>
</feature>
<feature type="compositionally biased region" description="Polar residues" evidence="1">
    <location>
        <begin position="464"/>
        <end position="475"/>
    </location>
</feature>